<evidence type="ECO:0000259" key="1">
    <source>
        <dbReference type="PROSITE" id="PS50994"/>
    </source>
</evidence>
<comment type="caution">
    <text evidence="2">The sequence shown here is derived from an EMBL/GenBank/DDBJ whole genome shotgun (WGS) entry which is preliminary data.</text>
</comment>
<dbReference type="PANTHER" id="PTHR47515">
    <property type="entry name" value="LOW CALCIUM RESPONSE LOCUS PROTEIN T"/>
    <property type="match status" value="1"/>
</dbReference>
<proteinExistence type="predicted"/>
<gene>
    <name evidence="2" type="ORF">AWR36_015950</name>
</gene>
<name>A0ABX4HV93_9GAMM</name>
<feature type="domain" description="Integrase catalytic" evidence="1">
    <location>
        <begin position="1"/>
        <end position="70"/>
    </location>
</feature>
<protein>
    <submittedName>
        <fullName evidence="2">IS3 family transposase</fullName>
    </submittedName>
</protein>
<sequence>KLIQPGKPTQNGYIESFNGKFRDECLNEHWFRDLAHAREIISIWRQDYNEQRPHASLGYQTPAEFAAALRLDKKESTTTDITKKTLD</sequence>
<dbReference type="EMBL" id="LRFG02000013">
    <property type="protein sequence ID" value="PCO04049.1"/>
    <property type="molecule type" value="Genomic_DNA"/>
</dbReference>
<reference evidence="2" key="1">
    <citation type="submission" date="2017-08" db="EMBL/GenBank/DDBJ databases">
        <title>Microbulbifer marisrubri sp. nov., a halophilic alphaproteobacterium isolated from marine sediment of the Yellow Sea, China.</title>
        <authorList>
            <person name="Zhang G."/>
            <person name="Xiong Q."/>
        </authorList>
    </citation>
    <scope>NUCLEOTIDE SEQUENCE [LARGE SCALE GENOMIC DNA]</scope>
    <source>
        <strain evidence="2">WRN-8</strain>
    </source>
</reference>
<dbReference type="InterPro" id="IPR036397">
    <property type="entry name" value="RNaseH_sf"/>
</dbReference>
<dbReference type="PANTHER" id="PTHR47515:SF1">
    <property type="entry name" value="BLR2054 PROTEIN"/>
    <property type="match status" value="1"/>
</dbReference>
<dbReference type="Gene3D" id="3.30.420.10">
    <property type="entry name" value="Ribonuclease H-like superfamily/Ribonuclease H"/>
    <property type="match status" value="1"/>
</dbReference>
<keyword evidence="3" id="KW-1185">Reference proteome</keyword>
<dbReference type="Pfam" id="PF13683">
    <property type="entry name" value="rve_3"/>
    <property type="match status" value="1"/>
</dbReference>
<organism evidence="2 3">
    <name type="scientific">Microbulbifer flavimaris</name>
    <dbReference type="NCBI Taxonomy" id="1781068"/>
    <lineage>
        <taxon>Bacteria</taxon>
        <taxon>Pseudomonadati</taxon>
        <taxon>Pseudomonadota</taxon>
        <taxon>Gammaproteobacteria</taxon>
        <taxon>Cellvibrionales</taxon>
        <taxon>Microbulbiferaceae</taxon>
        <taxon>Microbulbifer</taxon>
    </lineage>
</organism>
<dbReference type="Proteomes" id="UP000218427">
    <property type="component" value="Unassembled WGS sequence"/>
</dbReference>
<dbReference type="InterPro" id="IPR012337">
    <property type="entry name" value="RNaseH-like_sf"/>
</dbReference>
<dbReference type="SUPFAM" id="SSF53098">
    <property type="entry name" value="Ribonuclease H-like"/>
    <property type="match status" value="1"/>
</dbReference>
<accession>A0ABX4HV93</accession>
<dbReference type="InterPro" id="IPR001584">
    <property type="entry name" value="Integrase_cat-core"/>
</dbReference>
<dbReference type="RefSeq" id="WP_141398548.1">
    <property type="nucleotide sequence ID" value="NZ_LRFG02000013.1"/>
</dbReference>
<feature type="non-terminal residue" evidence="2">
    <location>
        <position position="1"/>
    </location>
</feature>
<evidence type="ECO:0000313" key="3">
    <source>
        <dbReference type="Proteomes" id="UP000218427"/>
    </source>
</evidence>
<evidence type="ECO:0000313" key="2">
    <source>
        <dbReference type="EMBL" id="PCO04049.1"/>
    </source>
</evidence>
<dbReference type="PROSITE" id="PS50994">
    <property type="entry name" value="INTEGRASE"/>
    <property type="match status" value="1"/>
</dbReference>